<feature type="domain" description="HTH lacI-type" evidence="4">
    <location>
        <begin position="11"/>
        <end position="65"/>
    </location>
</feature>
<comment type="caution">
    <text evidence="5">The sequence shown here is derived from an EMBL/GenBank/DDBJ whole genome shotgun (WGS) entry which is preliminary data.</text>
</comment>
<protein>
    <submittedName>
        <fullName evidence="5">LacI family DNA-binding transcriptional regulator</fullName>
    </submittedName>
</protein>
<dbReference type="SUPFAM" id="SSF47413">
    <property type="entry name" value="lambda repressor-like DNA-binding domains"/>
    <property type="match status" value="1"/>
</dbReference>
<accession>A0ABS2TI19</accession>
<dbReference type="Pfam" id="PF00356">
    <property type="entry name" value="LacI"/>
    <property type="match status" value="1"/>
</dbReference>
<dbReference type="InterPro" id="IPR000843">
    <property type="entry name" value="HTH_LacI"/>
</dbReference>
<evidence type="ECO:0000256" key="2">
    <source>
        <dbReference type="ARBA" id="ARBA00023125"/>
    </source>
</evidence>
<evidence type="ECO:0000313" key="6">
    <source>
        <dbReference type="Proteomes" id="UP000749040"/>
    </source>
</evidence>
<dbReference type="Proteomes" id="UP000749040">
    <property type="component" value="Unassembled WGS sequence"/>
</dbReference>
<dbReference type="SUPFAM" id="SSF53822">
    <property type="entry name" value="Periplasmic binding protein-like I"/>
    <property type="match status" value="1"/>
</dbReference>
<dbReference type="PROSITE" id="PS50932">
    <property type="entry name" value="HTH_LACI_2"/>
    <property type="match status" value="1"/>
</dbReference>
<dbReference type="SMART" id="SM00354">
    <property type="entry name" value="HTH_LACI"/>
    <property type="match status" value="1"/>
</dbReference>
<dbReference type="EMBL" id="JADKYB010000001">
    <property type="protein sequence ID" value="MBM9502989.1"/>
    <property type="molecule type" value="Genomic_DNA"/>
</dbReference>
<keyword evidence="2 5" id="KW-0238">DNA-binding</keyword>
<dbReference type="InterPro" id="IPR046335">
    <property type="entry name" value="LacI/GalR-like_sensor"/>
</dbReference>
<dbReference type="CDD" id="cd01392">
    <property type="entry name" value="HTH_LacI"/>
    <property type="match status" value="1"/>
</dbReference>
<evidence type="ECO:0000256" key="1">
    <source>
        <dbReference type="ARBA" id="ARBA00023015"/>
    </source>
</evidence>
<keyword evidence="6" id="KW-1185">Reference proteome</keyword>
<sequence>MAVGGPGRVGPTLDDVAERAGVGRGTVSRVLNGSTHVSDQAKAAVRAAVRELGYLPNSAARALVGSRTDAIALVIPEPESKIFAEPFFMDTVRGASDQLADSGVQLLMMFLRTPKERRRLVHYLRAHRVDGALLVSVHKDDSLPDLLSRIGLPVVLSGRRTDAESMSYVDADNTGGARSAATLLFRQGRRAVATITGPPDMYVARCRLDGYRQAVAVAGAGVDESLIEAADFTDEGGRAAMRALLERRPDVDAVFAASDLMAFGALQALRETGRRVPDDVALIGFDDSAIARHTDPPLTSVRQPTADMGRNMARILLDAISGSSTAPQHLVLPTEVVRRRSA</sequence>
<dbReference type="PANTHER" id="PTHR30146">
    <property type="entry name" value="LACI-RELATED TRANSCRIPTIONAL REPRESSOR"/>
    <property type="match status" value="1"/>
</dbReference>
<dbReference type="RefSeq" id="WP_205354886.1">
    <property type="nucleotide sequence ID" value="NZ_JADKYB010000001.1"/>
</dbReference>
<keyword evidence="1" id="KW-0805">Transcription regulation</keyword>
<name>A0ABS2TI19_9ACTN</name>
<organism evidence="5 6">
    <name type="scientific">Actinacidiphila acididurans</name>
    <dbReference type="NCBI Taxonomy" id="2784346"/>
    <lineage>
        <taxon>Bacteria</taxon>
        <taxon>Bacillati</taxon>
        <taxon>Actinomycetota</taxon>
        <taxon>Actinomycetes</taxon>
        <taxon>Kitasatosporales</taxon>
        <taxon>Streptomycetaceae</taxon>
        <taxon>Actinacidiphila</taxon>
    </lineage>
</organism>
<dbReference type="Gene3D" id="3.40.50.2300">
    <property type="match status" value="2"/>
</dbReference>
<dbReference type="GO" id="GO:0003677">
    <property type="term" value="F:DNA binding"/>
    <property type="evidence" value="ECO:0007669"/>
    <property type="project" value="UniProtKB-KW"/>
</dbReference>
<dbReference type="InterPro" id="IPR010982">
    <property type="entry name" value="Lambda_DNA-bd_dom_sf"/>
</dbReference>
<dbReference type="Gene3D" id="1.10.260.40">
    <property type="entry name" value="lambda repressor-like DNA-binding domains"/>
    <property type="match status" value="1"/>
</dbReference>
<reference evidence="5 6" key="1">
    <citation type="submission" date="2021-01" db="EMBL/GenBank/DDBJ databases">
        <title>Streptomyces acididurans sp. nov., isolated from a peat swamp forest soil.</title>
        <authorList>
            <person name="Chantavorakit T."/>
            <person name="Duangmal K."/>
        </authorList>
    </citation>
    <scope>NUCLEOTIDE SEQUENCE [LARGE SCALE GENOMIC DNA]</scope>
    <source>
        <strain evidence="5 6">KK5PA1</strain>
    </source>
</reference>
<dbReference type="PROSITE" id="PS00356">
    <property type="entry name" value="HTH_LACI_1"/>
    <property type="match status" value="1"/>
</dbReference>
<evidence type="ECO:0000313" key="5">
    <source>
        <dbReference type="EMBL" id="MBM9502989.1"/>
    </source>
</evidence>
<dbReference type="PANTHER" id="PTHR30146:SF109">
    <property type="entry name" value="HTH-TYPE TRANSCRIPTIONAL REGULATOR GALS"/>
    <property type="match status" value="1"/>
</dbReference>
<dbReference type="CDD" id="cd06267">
    <property type="entry name" value="PBP1_LacI_sugar_binding-like"/>
    <property type="match status" value="1"/>
</dbReference>
<keyword evidence="3" id="KW-0804">Transcription</keyword>
<gene>
    <name evidence="5" type="ORF">ITX44_00230</name>
</gene>
<dbReference type="Pfam" id="PF13377">
    <property type="entry name" value="Peripla_BP_3"/>
    <property type="match status" value="1"/>
</dbReference>
<proteinExistence type="predicted"/>
<evidence type="ECO:0000256" key="3">
    <source>
        <dbReference type="ARBA" id="ARBA00023163"/>
    </source>
</evidence>
<evidence type="ECO:0000259" key="4">
    <source>
        <dbReference type="PROSITE" id="PS50932"/>
    </source>
</evidence>
<dbReference type="InterPro" id="IPR028082">
    <property type="entry name" value="Peripla_BP_I"/>
</dbReference>